<proteinExistence type="predicted"/>
<sequence>MTRSSVRQAVGASGLSLCAWSFPAWCWSRGSFRHFRPQVTWSAPRFSSTALVAHPVAVGAQEGQIVQPGFARSGHVERQAMVHLDVPRAQVTVDAAKIKIAYFALQGLSKLRRLSDLASTEPSVTFAMQRPAREKAAFDCGISLIIQLVRILRNGVKLPCTDSLAQRGCGKEHLCRPGDEGADRLPVQAAPLRRCADVRGVVRGQVGGLAADAADGAELRDGACSALVDGQGPEEVRQIRYSEVALAELAPAVLDYESAGKQQLVLGPCRASRHGPYRMSVRCHVWGGRSVVVRDAHLKAIALSVGSVTLCDGWREPVPVGHVRKEGV</sequence>
<protein>
    <recommendedName>
        <fullName evidence="3">Ubiquitin-like protease family profile domain-containing protein</fullName>
    </recommendedName>
</protein>
<comment type="caution">
    <text evidence="1">The sequence shown here is derived from an EMBL/GenBank/DDBJ whole genome shotgun (WGS) entry which is preliminary data.</text>
</comment>
<keyword evidence="2" id="KW-1185">Reference proteome</keyword>
<evidence type="ECO:0000313" key="1">
    <source>
        <dbReference type="EMBL" id="CAH9415415.1"/>
    </source>
</evidence>
<name>A0ABN8V0F4_STRGL</name>
<evidence type="ECO:0008006" key="3">
    <source>
        <dbReference type="Google" id="ProtNLM"/>
    </source>
</evidence>
<dbReference type="Proteomes" id="UP001154015">
    <property type="component" value="Unassembled WGS sequence"/>
</dbReference>
<organism evidence="1 2">
    <name type="scientific">Streptomyces globisporus</name>
    <dbReference type="NCBI Taxonomy" id="1908"/>
    <lineage>
        <taxon>Bacteria</taxon>
        <taxon>Bacillati</taxon>
        <taxon>Actinomycetota</taxon>
        <taxon>Actinomycetes</taxon>
        <taxon>Kitasatosporales</taxon>
        <taxon>Streptomycetaceae</taxon>
        <taxon>Streptomyces</taxon>
    </lineage>
</organism>
<reference evidence="1" key="1">
    <citation type="submission" date="2022-03" db="EMBL/GenBank/DDBJ databases">
        <authorList>
            <person name="Leyn A S."/>
        </authorList>
    </citation>
    <scope>NUCLEOTIDE SEQUENCE</scope>
    <source>
        <strain evidence="1">Streptomyces globisporus 4-3</strain>
    </source>
</reference>
<accession>A0ABN8V0F4</accession>
<dbReference type="EMBL" id="CAKXYP010000006">
    <property type="protein sequence ID" value="CAH9415415.1"/>
    <property type="molecule type" value="Genomic_DNA"/>
</dbReference>
<gene>
    <name evidence="1" type="ORF">SGL43_02431</name>
</gene>
<evidence type="ECO:0000313" key="2">
    <source>
        <dbReference type="Proteomes" id="UP001154015"/>
    </source>
</evidence>